<feature type="region of interest" description="Disordered" evidence="4">
    <location>
        <begin position="37"/>
        <end position="166"/>
    </location>
</feature>
<proteinExistence type="predicted"/>
<evidence type="ECO:0000313" key="5">
    <source>
        <dbReference type="EMBL" id="MBM9623514.1"/>
    </source>
</evidence>
<evidence type="ECO:0000256" key="3">
    <source>
        <dbReference type="PROSITE-ProRule" id="PRU00221"/>
    </source>
</evidence>
<organism evidence="5 6">
    <name type="scientific">Streptomyces zhihengii</name>
    <dbReference type="NCBI Taxonomy" id="1818004"/>
    <lineage>
        <taxon>Bacteria</taxon>
        <taxon>Bacillati</taxon>
        <taxon>Actinomycetota</taxon>
        <taxon>Actinomycetes</taxon>
        <taxon>Kitasatosporales</taxon>
        <taxon>Streptomycetaceae</taxon>
        <taxon>Streptomyces</taxon>
    </lineage>
</organism>
<dbReference type="Gene3D" id="2.130.10.10">
    <property type="entry name" value="YVTN repeat-like/Quinoprotein amine dehydrogenase"/>
    <property type="match status" value="2"/>
</dbReference>
<evidence type="ECO:0000256" key="1">
    <source>
        <dbReference type="ARBA" id="ARBA00022574"/>
    </source>
</evidence>
<dbReference type="InterPro" id="IPR001680">
    <property type="entry name" value="WD40_rpt"/>
</dbReference>
<dbReference type="PROSITE" id="PS50082">
    <property type="entry name" value="WD_REPEATS_2"/>
    <property type="match status" value="1"/>
</dbReference>
<dbReference type="RefSeq" id="WP_205377637.1">
    <property type="nucleotide sequence ID" value="NZ_JAFEJA010000002.1"/>
</dbReference>
<protein>
    <submittedName>
        <fullName evidence="5">PD40 domain-containing protein</fullName>
    </submittedName>
</protein>
<feature type="region of interest" description="Disordered" evidence="4">
    <location>
        <begin position="193"/>
        <end position="233"/>
    </location>
</feature>
<dbReference type="SUPFAM" id="SSF50969">
    <property type="entry name" value="YVTN repeat-like/Quinoprotein amine dehydrogenase"/>
    <property type="match status" value="1"/>
</dbReference>
<dbReference type="Proteomes" id="UP000664109">
    <property type="component" value="Unassembled WGS sequence"/>
</dbReference>
<keyword evidence="1 3" id="KW-0853">WD repeat</keyword>
<dbReference type="PANTHER" id="PTHR44019:SF8">
    <property type="entry name" value="POC1 CENTRIOLAR PROTEIN HOMOLOG"/>
    <property type="match status" value="1"/>
</dbReference>
<comment type="caution">
    <text evidence="5">The sequence shown here is derived from an EMBL/GenBank/DDBJ whole genome shotgun (WGS) entry which is preliminary data.</text>
</comment>
<sequence length="551" mass="56316">MRPWPAAVHDLIDAQHADVLRVLGLREDESTLVTESGTLAVVRTPPGADTSRTAPSGSDTPVGGSFADLPTATAVPSERRPREGASGTGAPGGAGARGATAGTGGAPSDGARNPAGSGGRAAGGADAPGEAGVSGSPVGTPGEQGARGAGDPGAVDGTTPGGRPSRRTLLFGALGVGGAAAAVAVPLVLDRGSGGSGRGASGAGSSSKSPSPSASASPSPSPSPSYERTSNALASAESGTMLSAGRFGKDGRFLAVGDRDGFVELRDSSTLEVLATLRNEASAAESGVGDLRFSPDGSLLAVVDDHAAVTLWDVASRKVAATLRGDSAQVETTVADCLAFSPDGRTLAYGADRTVVVWDVPSRRRIARMTDSADPEAEYKAEDYIGALAFGRDGRTLVHCNNLGKLRFWDLGRRRVTATVREPVDSITDLAVSPDGSLLAAATPEGVSILRTDTRRVTERLAFSSRTAFAVEFSPDGRRLAATEEGGRVQVWSTGGWEALATFERPSDTPDGYLRDAMANGTVPQGLSFDPRGDRLLETFDYHLVIWTLPR</sequence>
<feature type="compositionally biased region" description="Low complexity" evidence="4">
    <location>
        <begin position="203"/>
        <end position="218"/>
    </location>
</feature>
<evidence type="ECO:0000256" key="4">
    <source>
        <dbReference type="SAM" id="MobiDB-lite"/>
    </source>
</evidence>
<evidence type="ECO:0000313" key="6">
    <source>
        <dbReference type="Proteomes" id="UP000664109"/>
    </source>
</evidence>
<evidence type="ECO:0000256" key="2">
    <source>
        <dbReference type="ARBA" id="ARBA00022737"/>
    </source>
</evidence>
<feature type="compositionally biased region" description="Gly residues" evidence="4">
    <location>
        <begin position="86"/>
        <end position="107"/>
    </location>
</feature>
<dbReference type="EMBL" id="JAFEJA010000002">
    <property type="protein sequence ID" value="MBM9623514.1"/>
    <property type="molecule type" value="Genomic_DNA"/>
</dbReference>
<dbReference type="InterPro" id="IPR015943">
    <property type="entry name" value="WD40/YVTN_repeat-like_dom_sf"/>
</dbReference>
<name>A0ABS2V209_9ACTN</name>
<keyword evidence="6" id="KW-1185">Reference proteome</keyword>
<accession>A0ABS2V209</accession>
<feature type="compositionally biased region" description="Gly residues" evidence="4">
    <location>
        <begin position="193"/>
        <end position="202"/>
    </location>
</feature>
<dbReference type="SMART" id="SM00320">
    <property type="entry name" value="WD40"/>
    <property type="match status" value="6"/>
</dbReference>
<keyword evidence="2" id="KW-0677">Repeat</keyword>
<dbReference type="Pfam" id="PF00400">
    <property type="entry name" value="WD40"/>
    <property type="match status" value="2"/>
</dbReference>
<feature type="repeat" description="WD" evidence="3">
    <location>
        <begin position="281"/>
        <end position="322"/>
    </location>
</feature>
<dbReference type="InterPro" id="IPR050505">
    <property type="entry name" value="WDR55/POC1"/>
</dbReference>
<dbReference type="InterPro" id="IPR011044">
    <property type="entry name" value="Quino_amine_DH_bsu"/>
</dbReference>
<gene>
    <name evidence="5" type="ORF">JE024_33505</name>
</gene>
<dbReference type="PANTHER" id="PTHR44019">
    <property type="entry name" value="WD REPEAT-CONTAINING PROTEIN 55"/>
    <property type="match status" value="1"/>
</dbReference>
<feature type="compositionally biased region" description="Polar residues" evidence="4">
    <location>
        <begin position="50"/>
        <end position="59"/>
    </location>
</feature>
<reference evidence="5 6" key="1">
    <citation type="journal article" date="2016" name="Arch. Microbiol.">
        <title>Streptomyces zhihengii sp. nov., isolated from rhizospheric soil of Psammosilene tunicoides.</title>
        <authorList>
            <person name="Huang M.J."/>
            <person name="Fei J.J."/>
            <person name="Salam N."/>
            <person name="Kim C.J."/>
            <person name="Hozzein W.N."/>
            <person name="Xiao M."/>
            <person name="Huang H.Q."/>
            <person name="Li W.J."/>
        </authorList>
    </citation>
    <scope>NUCLEOTIDE SEQUENCE [LARGE SCALE GENOMIC DNA]</scope>
    <source>
        <strain evidence="5 6">YIM T102</strain>
    </source>
</reference>